<evidence type="ECO:0008006" key="3">
    <source>
        <dbReference type="Google" id="ProtNLM"/>
    </source>
</evidence>
<name>A0ABP9D9V3_9BACT</name>
<dbReference type="Gene3D" id="3.30.1150.10">
    <property type="match status" value="1"/>
</dbReference>
<evidence type="ECO:0000313" key="2">
    <source>
        <dbReference type="Proteomes" id="UP001500298"/>
    </source>
</evidence>
<evidence type="ECO:0000313" key="1">
    <source>
        <dbReference type="EMBL" id="GAA4836523.1"/>
    </source>
</evidence>
<protein>
    <recommendedName>
        <fullName evidence="3">TonB C-terminal domain-containing protein</fullName>
    </recommendedName>
</protein>
<sequence>MEALINGNIKDTYLSFAKAIYPTFERLYNETGLSSKVIIKLIINDQGKVIDLECIKPQIDNASSKELLKEFQKDQWIPAKIKGKNVCSIKSNRFRVCKA</sequence>
<keyword evidence="2" id="KW-1185">Reference proteome</keyword>
<dbReference type="EMBL" id="BAABJX010000033">
    <property type="protein sequence ID" value="GAA4836523.1"/>
    <property type="molecule type" value="Genomic_DNA"/>
</dbReference>
<dbReference type="Proteomes" id="UP001500298">
    <property type="component" value="Unassembled WGS sequence"/>
</dbReference>
<proteinExistence type="predicted"/>
<gene>
    <name evidence="1" type="ORF">GCM10023331_22140</name>
</gene>
<comment type="caution">
    <text evidence="1">The sequence shown here is derived from an EMBL/GenBank/DDBJ whole genome shotgun (WGS) entry which is preliminary data.</text>
</comment>
<dbReference type="SUPFAM" id="SSF74653">
    <property type="entry name" value="TolA/TonB C-terminal domain"/>
    <property type="match status" value="1"/>
</dbReference>
<reference evidence="2" key="1">
    <citation type="journal article" date="2019" name="Int. J. Syst. Evol. Microbiol.">
        <title>The Global Catalogue of Microorganisms (GCM) 10K type strain sequencing project: providing services to taxonomists for standard genome sequencing and annotation.</title>
        <authorList>
            <consortium name="The Broad Institute Genomics Platform"/>
            <consortium name="The Broad Institute Genome Sequencing Center for Infectious Disease"/>
            <person name="Wu L."/>
            <person name="Ma J."/>
        </authorList>
    </citation>
    <scope>NUCLEOTIDE SEQUENCE [LARGE SCALE GENOMIC DNA]</scope>
    <source>
        <strain evidence="2">JCM 18326</strain>
    </source>
</reference>
<organism evidence="1 2">
    <name type="scientific">Algivirga pacifica</name>
    <dbReference type="NCBI Taxonomy" id="1162670"/>
    <lineage>
        <taxon>Bacteria</taxon>
        <taxon>Pseudomonadati</taxon>
        <taxon>Bacteroidota</taxon>
        <taxon>Cytophagia</taxon>
        <taxon>Cytophagales</taxon>
        <taxon>Flammeovirgaceae</taxon>
        <taxon>Algivirga</taxon>
    </lineage>
</organism>
<dbReference type="RefSeq" id="WP_345371765.1">
    <property type="nucleotide sequence ID" value="NZ_BAABJX010000033.1"/>
</dbReference>
<accession>A0ABP9D9V3</accession>